<protein>
    <submittedName>
        <fullName evidence="2">Uncharacterized protein</fullName>
    </submittedName>
</protein>
<comment type="caution">
    <text evidence="2">The sequence shown here is derived from an EMBL/GenBank/DDBJ whole genome shotgun (WGS) entry which is preliminary data.</text>
</comment>
<proteinExistence type="predicted"/>
<evidence type="ECO:0000313" key="3">
    <source>
        <dbReference type="Proteomes" id="UP000600101"/>
    </source>
</evidence>
<keyword evidence="1" id="KW-0732">Signal</keyword>
<dbReference type="Proteomes" id="UP000600101">
    <property type="component" value="Unassembled WGS sequence"/>
</dbReference>
<reference evidence="2" key="1">
    <citation type="submission" date="2020-08" db="EMBL/GenBank/DDBJ databases">
        <authorList>
            <person name="Hu Y."/>
            <person name="Nguyen S.V."/>
            <person name="Li F."/>
            <person name="Fanning S."/>
        </authorList>
    </citation>
    <scope>NUCLEOTIDE SEQUENCE</scope>
    <source>
        <strain evidence="2">SYSU D8009</strain>
    </source>
</reference>
<evidence type="ECO:0000256" key="1">
    <source>
        <dbReference type="SAM" id="SignalP"/>
    </source>
</evidence>
<gene>
    <name evidence="2" type="ORF">H7965_06500</name>
</gene>
<dbReference type="RefSeq" id="WP_186769740.1">
    <property type="nucleotide sequence ID" value="NZ_JACOMF010000005.1"/>
</dbReference>
<keyword evidence="3" id="KW-1185">Reference proteome</keyword>
<dbReference type="AlphaFoldDB" id="A0A9X0QWQ8"/>
<evidence type="ECO:0000313" key="2">
    <source>
        <dbReference type="EMBL" id="MBC4014970.1"/>
    </source>
</evidence>
<accession>A0A9X0QWQ8</accession>
<sequence length="110" mass="10744">MIHLLAALMLSLAVPAGAQQRALVIGPADAVAIPPRGALQPELPTAVAPPALPRLASQGPARWSASRDLPLPNPWLVAPLAAAAALAVLLPAGGGTGTSSAGVSAGPTSR</sequence>
<feature type="signal peptide" evidence="1">
    <location>
        <begin position="1"/>
        <end position="18"/>
    </location>
</feature>
<dbReference type="EMBL" id="JACOMF010000005">
    <property type="protein sequence ID" value="MBC4014970.1"/>
    <property type="molecule type" value="Genomic_DNA"/>
</dbReference>
<name>A0A9X0QWQ8_9PROT</name>
<feature type="chain" id="PRO_5040912433" evidence="1">
    <location>
        <begin position="19"/>
        <end position="110"/>
    </location>
</feature>
<organism evidence="2 3">
    <name type="scientific">Siccirubricoccus deserti</name>
    <dbReference type="NCBI Taxonomy" id="2013562"/>
    <lineage>
        <taxon>Bacteria</taxon>
        <taxon>Pseudomonadati</taxon>
        <taxon>Pseudomonadota</taxon>
        <taxon>Alphaproteobacteria</taxon>
        <taxon>Acetobacterales</taxon>
        <taxon>Roseomonadaceae</taxon>
        <taxon>Siccirubricoccus</taxon>
    </lineage>
</organism>